<comment type="caution">
    <text evidence="1">The sequence shown here is derived from an EMBL/GenBank/DDBJ whole genome shotgun (WGS) entry which is preliminary data.</text>
</comment>
<protein>
    <submittedName>
        <fullName evidence="1">Uncharacterized protein</fullName>
    </submittedName>
</protein>
<gene>
    <name evidence="1" type="ORF">PPROV_000998700</name>
</gene>
<proteinExistence type="predicted"/>
<dbReference type="Proteomes" id="UP000660262">
    <property type="component" value="Unassembled WGS sequence"/>
</dbReference>
<evidence type="ECO:0000313" key="1">
    <source>
        <dbReference type="EMBL" id="GHP11259.1"/>
    </source>
</evidence>
<keyword evidence="2" id="KW-1185">Reference proteome</keyword>
<organism evidence="1 2">
    <name type="scientific">Pycnococcus provasolii</name>
    <dbReference type="NCBI Taxonomy" id="41880"/>
    <lineage>
        <taxon>Eukaryota</taxon>
        <taxon>Viridiplantae</taxon>
        <taxon>Chlorophyta</taxon>
        <taxon>Pseudoscourfieldiophyceae</taxon>
        <taxon>Pseudoscourfieldiales</taxon>
        <taxon>Pycnococcaceae</taxon>
        <taxon>Pycnococcus</taxon>
    </lineage>
</organism>
<name>A0A830I2H0_9CHLO</name>
<reference evidence="1" key="1">
    <citation type="submission" date="2020-10" db="EMBL/GenBank/DDBJ databases">
        <title>Unveiling of a novel bifunctional photoreceptor, Dualchrome1, isolated from a cosmopolitan green alga.</title>
        <authorList>
            <person name="Suzuki S."/>
            <person name="Kawachi M."/>
        </authorList>
    </citation>
    <scope>NUCLEOTIDE SEQUENCE</scope>
    <source>
        <strain evidence="1">NIES 2893</strain>
    </source>
</reference>
<evidence type="ECO:0000313" key="2">
    <source>
        <dbReference type="Proteomes" id="UP000660262"/>
    </source>
</evidence>
<dbReference type="AlphaFoldDB" id="A0A830I2H0"/>
<accession>A0A830I2H0</accession>
<dbReference type="EMBL" id="BNJQ01000033">
    <property type="protein sequence ID" value="GHP11259.1"/>
    <property type="molecule type" value="Genomic_DNA"/>
</dbReference>
<sequence length="142" mass="15369">MSAAMLAVPKHLWKFFAHGKAPWTCGRACCEKEIHDAEPDRHHKQLIRWMGVAGMALAGTVMKLTEGDDNESNQKPALQALAAFFAGRAAMCGASLAQGDEDCKGQHDNSSMMHGAVTSALAGLCLLATQDEEEEEKKKDKK</sequence>